<organism evidence="2">
    <name type="scientific">Tanacetum cinerariifolium</name>
    <name type="common">Dalmatian daisy</name>
    <name type="synonym">Chrysanthemum cinerariifolium</name>
    <dbReference type="NCBI Taxonomy" id="118510"/>
    <lineage>
        <taxon>Eukaryota</taxon>
        <taxon>Viridiplantae</taxon>
        <taxon>Streptophyta</taxon>
        <taxon>Embryophyta</taxon>
        <taxon>Tracheophyta</taxon>
        <taxon>Spermatophyta</taxon>
        <taxon>Magnoliopsida</taxon>
        <taxon>eudicotyledons</taxon>
        <taxon>Gunneridae</taxon>
        <taxon>Pentapetalae</taxon>
        <taxon>asterids</taxon>
        <taxon>campanulids</taxon>
        <taxon>Asterales</taxon>
        <taxon>Asteraceae</taxon>
        <taxon>Asteroideae</taxon>
        <taxon>Anthemideae</taxon>
        <taxon>Anthemidinae</taxon>
        <taxon>Tanacetum</taxon>
    </lineage>
</organism>
<accession>A0A699XNB5</accession>
<sequence length="71" mass="7752">MRALLSSTSPRTDIPEADMPPRKKASLLLSDSRLGRVLQLVLQGIQDPQSLTLGDAGLSRRDMGLLIHGMR</sequence>
<feature type="region of interest" description="Disordered" evidence="1">
    <location>
        <begin position="1"/>
        <end position="24"/>
    </location>
</feature>
<dbReference type="AlphaFoldDB" id="A0A699XNB5"/>
<proteinExistence type="predicted"/>
<evidence type="ECO:0000256" key="1">
    <source>
        <dbReference type="SAM" id="MobiDB-lite"/>
    </source>
</evidence>
<protein>
    <submittedName>
        <fullName evidence="2">Uncharacterized protein</fullName>
    </submittedName>
</protein>
<evidence type="ECO:0000313" key="2">
    <source>
        <dbReference type="EMBL" id="GFD61385.1"/>
    </source>
</evidence>
<reference evidence="2" key="1">
    <citation type="journal article" date="2019" name="Sci. Rep.">
        <title>Draft genome of Tanacetum cinerariifolium, the natural source of mosquito coil.</title>
        <authorList>
            <person name="Yamashiro T."/>
            <person name="Shiraishi A."/>
            <person name="Satake H."/>
            <person name="Nakayama K."/>
        </authorList>
    </citation>
    <scope>NUCLEOTIDE SEQUENCE</scope>
</reference>
<gene>
    <name evidence="2" type="ORF">Tci_933354</name>
</gene>
<comment type="caution">
    <text evidence="2">The sequence shown here is derived from an EMBL/GenBank/DDBJ whole genome shotgun (WGS) entry which is preliminary data.</text>
</comment>
<name>A0A699XNB5_TANCI</name>
<dbReference type="EMBL" id="BKCJ011890488">
    <property type="protein sequence ID" value="GFD61385.1"/>
    <property type="molecule type" value="Genomic_DNA"/>
</dbReference>
<feature type="compositionally biased region" description="Polar residues" evidence="1">
    <location>
        <begin position="1"/>
        <end position="11"/>
    </location>
</feature>